<evidence type="ECO:0000313" key="8">
    <source>
        <dbReference type="Proteomes" id="UP000192790"/>
    </source>
</evidence>
<feature type="domain" description="Metallo-beta-lactamase" evidence="6">
    <location>
        <begin position="33"/>
        <end position="231"/>
    </location>
</feature>
<dbReference type="InterPro" id="IPR036866">
    <property type="entry name" value="RibonucZ/Hydroxyglut_hydro"/>
</dbReference>
<dbReference type="OrthoDB" id="9761531at2"/>
<dbReference type="SMART" id="SM00849">
    <property type="entry name" value="Lactamase_B"/>
    <property type="match status" value="1"/>
</dbReference>
<proteinExistence type="inferred from homology"/>
<dbReference type="Proteomes" id="UP000192790">
    <property type="component" value="Unassembled WGS sequence"/>
</dbReference>
<evidence type="ECO:0000259" key="6">
    <source>
        <dbReference type="SMART" id="SM00849"/>
    </source>
</evidence>
<dbReference type="AlphaFoldDB" id="A0A1W1ZGJ9"/>
<evidence type="ECO:0000256" key="2">
    <source>
        <dbReference type="ARBA" id="ARBA00007749"/>
    </source>
</evidence>
<dbReference type="EMBL" id="FWXW01000002">
    <property type="protein sequence ID" value="SMC47158.1"/>
    <property type="molecule type" value="Genomic_DNA"/>
</dbReference>
<keyword evidence="8" id="KW-1185">Reference proteome</keyword>
<keyword evidence="4" id="KW-0378">Hydrolase</keyword>
<evidence type="ECO:0000256" key="5">
    <source>
        <dbReference type="ARBA" id="ARBA00022833"/>
    </source>
</evidence>
<evidence type="ECO:0000313" key="7">
    <source>
        <dbReference type="EMBL" id="SMC47158.1"/>
    </source>
</evidence>
<dbReference type="PANTHER" id="PTHR42978:SF2">
    <property type="entry name" value="102 KBASES UNSTABLE REGION: FROM 1 TO 119443"/>
    <property type="match status" value="1"/>
</dbReference>
<dbReference type="PANTHER" id="PTHR42978">
    <property type="entry name" value="QUORUM-QUENCHING LACTONASE YTNP-RELATED-RELATED"/>
    <property type="match status" value="1"/>
</dbReference>
<reference evidence="7 8" key="1">
    <citation type="submission" date="2017-04" db="EMBL/GenBank/DDBJ databases">
        <authorList>
            <person name="Afonso C.L."/>
            <person name="Miller P.J."/>
            <person name="Scott M.A."/>
            <person name="Spackman E."/>
            <person name="Goraichik I."/>
            <person name="Dimitrov K.M."/>
            <person name="Suarez D.L."/>
            <person name="Swayne D.E."/>
        </authorList>
    </citation>
    <scope>NUCLEOTIDE SEQUENCE [LARGE SCALE GENOMIC DNA]</scope>
    <source>
        <strain evidence="7 8">DSM 12816</strain>
    </source>
</reference>
<dbReference type="Gene3D" id="3.60.15.10">
    <property type="entry name" value="Ribonuclease Z/Hydroxyacylglutathione hydrolase-like"/>
    <property type="match status" value="1"/>
</dbReference>
<dbReference type="GO" id="GO:0016787">
    <property type="term" value="F:hydrolase activity"/>
    <property type="evidence" value="ECO:0007669"/>
    <property type="project" value="UniProtKB-KW"/>
</dbReference>
<dbReference type="SUPFAM" id="SSF56281">
    <property type="entry name" value="Metallo-hydrolase/oxidoreductase"/>
    <property type="match status" value="1"/>
</dbReference>
<comment type="cofactor">
    <cofactor evidence="1">
        <name>Zn(2+)</name>
        <dbReference type="ChEBI" id="CHEBI:29105"/>
    </cofactor>
</comment>
<evidence type="ECO:0000256" key="4">
    <source>
        <dbReference type="ARBA" id="ARBA00022801"/>
    </source>
</evidence>
<name>A0A1W1ZGJ9_9FIRM</name>
<evidence type="ECO:0000256" key="3">
    <source>
        <dbReference type="ARBA" id="ARBA00022723"/>
    </source>
</evidence>
<keyword evidence="5" id="KW-0862">Zinc</keyword>
<organism evidence="7 8">
    <name type="scientific">Papillibacter cinnamivorans DSM 12816</name>
    <dbReference type="NCBI Taxonomy" id="1122930"/>
    <lineage>
        <taxon>Bacteria</taxon>
        <taxon>Bacillati</taxon>
        <taxon>Bacillota</taxon>
        <taxon>Clostridia</taxon>
        <taxon>Eubacteriales</taxon>
        <taxon>Oscillospiraceae</taxon>
        <taxon>Papillibacter</taxon>
    </lineage>
</organism>
<keyword evidence="3" id="KW-0479">Metal-binding</keyword>
<dbReference type="Pfam" id="PF00753">
    <property type="entry name" value="Lactamase_B"/>
    <property type="match status" value="1"/>
</dbReference>
<sequence>MNWTIKVLHFGTITSPKCMFTPGLDTDLVLDAPYLGFLLQKDGINVLVDTGINERYIVNGHTRWNNCPAEGGTSWVTEALKKEGLEPNDIHMVLYTHLHNDHTGACHLFHDAETVFMKAEWENLLNPLPIQIYRGDFDQTVIEIFRKMKNVVMLDGDAELANGLKVYLTPGHTRGSMCIGVPTDKGPRIIVGDLFYMPYFLFPQTDSMTDMKGKTHPITPLPEAMGPILTHVMIYDQYAYYDSYYKVRALAPGFEEKYFLFGHDGSLLFTGVR</sequence>
<comment type="similarity">
    <text evidence="2">Belongs to the metallo-beta-lactamase superfamily.</text>
</comment>
<dbReference type="STRING" id="1122930.SAMN02745168_1030"/>
<dbReference type="RefSeq" id="WP_084233670.1">
    <property type="nucleotide sequence ID" value="NZ_FWXW01000002.1"/>
</dbReference>
<gene>
    <name evidence="7" type="ORF">SAMN02745168_1030</name>
</gene>
<dbReference type="InterPro" id="IPR051013">
    <property type="entry name" value="MBL_superfamily_lactonases"/>
</dbReference>
<accession>A0A1W1ZGJ9</accession>
<dbReference type="GO" id="GO:0046872">
    <property type="term" value="F:metal ion binding"/>
    <property type="evidence" value="ECO:0007669"/>
    <property type="project" value="UniProtKB-KW"/>
</dbReference>
<protein>
    <submittedName>
        <fullName evidence="7">Glyoxylase, beta-lactamase superfamily II</fullName>
    </submittedName>
</protein>
<dbReference type="InterPro" id="IPR001279">
    <property type="entry name" value="Metallo-B-lactamas"/>
</dbReference>
<evidence type="ECO:0000256" key="1">
    <source>
        <dbReference type="ARBA" id="ARBA00001947"/>
    </source>
</evidence>